<keyword evidence="1" id="KW-0472">Membrane</keyword>
<evidence type="ECO:0000313" key="2">
    <source>
        <dbReference type="EMBL" id="MDQ0555925.1"/>
    </source>
</evidence>
<keyword evidence="3" id="KW-1185">Reference proteome</keyword>
<dbReference type="EMBL" id="JAUSWG010000003">
    <property type="protein sequence ID" value="MDQ0555925.1"/>
    <property type="molecule type" value="Genomic_DNA"/>
</dbReference>
<accession>A0ABU0MYE4</accession>
<keyword evidence="1" id="KW-1133">Transmembrane helix</keyword>
<reference evidence="2 3" key="1">
    <citation type="submission" date="2023-07" db="EMBL/GenBank/DDBJ databases">
        <title>Genomic Encyclopedia of Type Strains, Phase IV (KMG-IV): sequencing the most valuable type-strain genomes for metagenomic binning, comparative biology and taxonomic classification.</title>
        <authorList>
            <person name="Goeker M."/>
        </authorList>
    </citation>
    <scope>NUCLEOTIDE SEQUENCE [LARGE SCALE GENOMIC DNA]</scope>
    <source>
        <strain evidence="2 3">DSM 15049</strain>
    </source>
</reference>
<name>A0ABU0MYE4_9FIRM</name>
<comment type="caution">
    <text evidence="2">The sequence shown here is derived from an EMBL/GenBank/DDBJ whole genome shotgun (WGS) entry which is preliminary data.</text>
</comment>
<keyword evidence="1" id="KW-0812">Transmembrane</keyword>
<feature type="transmembrane region" description="Helical" evidence="1">
    <location>
        <begin position="6"/>
        <end position="23"/>
    </location>
</feature>
<dbReference type="RefSeq" id="WP_307504089.1">
    <property type="nucleotide sequence ID" value="NZ_BAAACE010000014.1"/>
</dbReference>
<evidence type="ECO:0000313" key="3">
    <source>
        <dbReference type="Proteomes" id="UP001232584"/>
    </source>
</evidence>
<evidence type="ECO:0000256" key="1">
    <source>
        <dbReference type="SAM" id="Phobius"/>
    </source>
</evidence>
<organism evidence="2 3">
    <name type="scientific">Paraclostridium ghonii</name>
    <dbReference type="NCBI Taxonomy" id="29358"/>
    <lineage>
        <taxon>Bacteria</taxon>
        <taxon>Bacillati</taxon>
        <taxon>Bacillota</taxon>
        <taxon>Clostridia</taxon>
        <taxon>Peptostreptococcales</taxon>
        <taxon>Peptostreptococcaceae</taxon>
        <taxon>Paraclostridium</taxon>
    </lineage>
</organism>
<protein>
    <submittedName>
        <fullName evidence="2">Uncharacterized protein</fullName>
    </submittedName>
</protein>
<dbReference type="Proteomes" id="UP001232584">
    <property type="component" value="Unassembled WGS sequence"/>
</dbReference>
<sequence>MKKINTIPWEVIILTVILILVFLPKNLSSRVNLDNLFQNDLIIEVIHRNNLVESGTVTSTTDVTKLEELENFLDKYKSIPTIMSIKQLDDEESYTINFKNDDEFLTTIVLYKKNLEVMPGSDTVRRYSVIGENIDFNFLEQFVKSIN</sequence>
<gene>
    <name evidence="2" type="ORF">QOZ92_001038</name>
</gene>
<proteinExistence type="predicted"/>